<accession>A0A0G9MNW4</accession>
<name>A0A0G9MNW4_9SPHN</name>
<dbReference type="SUPFAM" id="SSF53448">
    <property type="entry name" value="Nucleotide-diphospho-sugar transferases"/>
    <property type="match status" value="1"/>
</dbReference>
<evidence type="ECO:0000259" key="1">
    <source>
        <dbReference type="Pfam" id="PF00535"/>
    </source>
</evidence>
<dbReference type="CDD" id="cd00761">
    <property type="entry name" value="Glyco_tranf_GTA_type"/>
    <property type="match status" value="1"/>
</dbReference>
<keyword evidence="3" id="KW-1185">Reference proteome</keyword>
<evidence type="ECO:0000313" key="3">
    <source>
        <dbReference type="Proteomes" id="UP000053070"/>
    </source>
</evidence>
<sequence length="291" mass="32863">MHDDKDTPAVSIVLPVHNGERFLRAALDSILAQTMTDFELIAVDDASSDSTPAILAHYAARDPRIRVITNPSNRKLPASLNTGFAATRAPWLTWTSDDNLLRPEMLARLVEARDAACGADIIHADYVLIDDAGRETGCVATGPANDLLLDNTIGCSFLYRREVDEMLGGYDESLFGLEDYDFWLRARAAGFTFHRIAEPLYKYRRHASSLTNSRAETIHEMVHERLSGEIEAMPRSPTRARARLRLATRNAYRLRPKLVARAFADHPPTVLRHWREIAGWLRHAARLRLRR</sequence>
<dbReference type="PATRIC" id="fig|502682.8.peg.2143"/>
<protein>
    <recommendedName>
        <fullName evidence="1">Glycosyltransferase 2-like domain-containing protein</fullName>
    </recommendedName>
</protein>
<evidence type="ECO:0000313" key="2">
    <source>
        <dbReference type="EMBL" id="KLE32279.1"/>
    </source>
</evidence>
<dbReference type="EMBL" id="LBHC01000002">
    <property type="protein sequence ID" value="KLE32279.1"/>
    <property type="molecule type" value="Genomic_DNA"/>
</dbReference>
<dbReference type="Pfam" id="PF00535">
    <property type="entry name" value="Glycos_transf_2"/>
    <property type="match status" value="1"/>
</dbReference>
<dbReference type="PANTHER" id="PTHR43685">
    <property type="entry name" value="GLYCOSYLTRANSFERASE"/>
    <property type="match status" value="1"/>
</dbReference>
<dbReference type="Proteomes" id="UP000053070">
    <property type="component" value="Unassembled WGS sequence"/>
</dbReference>
<gene>
    <name evidence="2" type="ORF">AAW01_10500</name>
</gene>
<dbReference type="InterPro" id="IPR050834">
    <property type="entry name" value="Glycosyltransf_2"/>
</dbReference>
<dbReference type="PANTHER" id="PTHR43685:SF2">
    <property type="entry name" value="GLYCOSYLTRANSFERASE 2-LIKE DOMAIN-CONTAINING PROTEIN"/>
    <property type="match status" value="1"/>
</dbReference>
<feature type="domain" description="Glycosyltransferase 2-like" evidence="1">
    <location>
        <begin position="11"/>
        <end position="115"/>
    </location>
</feature>
<reference evidence="2 3" key="1">
    <citation type="submission" date="2015-04" db="EMBL/GenBank/DDBJ databases">
        <title>The draft genome sequence of Erythrobacr gangjinensis K7-2.</title>
        <authorList>
            <person name="Zhuang L."/>
            <person name="Liu Y."/>
            <person name="Shao Z."/>
        </authorList>
    </citation>
    <scope>NUCLEOTIDE SEQUENCE [LARGE SCALE GENOMIC DNA]</scope>
    <source>
        <strain evidence="2 3">K7-2</strain>
    </source>
</reference>
<dbReference type="STRING" id="502682.BMF35_a1106"/>
<dbReference type="Gene3D" id="3.90.550.10">
    <property type="entry name" value="Spore Coat Polysaccharide Biosynthesis Protein SpsA, Chain A"/>
    <property type="match status" value="1"/>
</dbReference>
<comment type="caution">
    <text evidence="2">The sequence shown here is derived from an EMBL/GenBank/DDBJ whole genome shotgun (WGS) entry which is preliminary data.</text>
</comment>
<dbReference type="InterPro" id="IPR001173">
    <property type="entry name" value="Glyco_trans_2-like"/>
</dbReference>
<dbReference type="InterPro" id="IPR029044">
    <property type="entry name" value="Nucleotide-diphossugar_trans"/>
</dbReference>
<proteinExistence type="predicted"/>
<organism evidence="2 3">
    <name type="scientific">Aurantiacibacter gangjinensis</name>
    <dbReference type="NCBI Taxonomy" id="502682"/>
    <lineage>
        <taxon>Bacteria</taxon>
        <taxon>Pseudomonadati</taxon>
        <taxon>Pseudomonadota</taxon>
        <taxon>Alphaproteobacteria</taxon>
        <taxon>Sphingomonadales</taxon>
        <taxon>Erythrobacteraceae</taxon>
        <taxon>Aurantiacibacter</taxon>
    </lineage>
</organism>
<dbReference type="AlphaFoldDB" id="A0A0G9MNW4"/>